<dbReference type="EnsemblMetazoa" id="AALFPA23_015505.R22537">
    <property type="protein sequence ID" value="AALFPA23_015505.P22537"/>
    <property type="gene ID" value="AALFPA23_015505"/>
</dbReference>
<feature type="signal peptide" evidence="9">
    <location>
        <begin position="1"/>
        <end position="25"/>
    </location>
</feature>
<evidence type="ECO:0000256" key="1">
    <source>
        <dbReference type="ARBA" id="ARBA00022670"/>
    </source>
</evidence>
<evidence type="ECO:0000256" key="8">
    <source>
        <dbReference type="RuleBase" id="RU363034"/>
    </source>
</evidence>
<dbReference type="SMART" id="SM00680">
    <property type="entry name" value="CLIP"/>
    <property type="match status" value="1"/>
</dbReference>
<name>A0ABM1Z6D4_AEDAL</name>
<dbReference type="CDD" id="cd00190">
    <property type="entry name" value="Tryp_SPc"/>
    <property type="match status" value="1"/>
</dbReference>
<reference evidence="13" key="1">
    <citation type="journal article" date="2015" name="Proc. Natl. Acad. Sci. U.S.A.">
        <title>Genome sequence of the Asian Tiger mosquito, Aedes albopictus, reveals insights into its biology, genetics, and evolution.</title>
        <authorList>
            <person name="Chen X.G."/>
            <person name="Jiang X."/>
            <person name="Gu J."/>
            <person name="Xu M."/>
            <person name="Wu Y."/>
            <person name="Deng Y."/>
            <person name="Zhang C."/>
            <person name="Bonizzoni M."/>
            <person name="Dermauw W."/>
            <person name="Vontas J."/>
            <person name="Armbruster P."/>
            <person name="Huang X."/>
            <person name="Yang Y."/>
            <person name="Zhang H."/>
            <person name="He W."/>
            <person name="Peng H."/>
            <person name="Liu Y."/>
            <person name="Wu K."/>
            <person name="Chen J."/>
            <person name="Lirakis M."/>
            <person name="Topalis P."/>
            <person name="Van Leeuwen T."/>
            <person name="Hall A.B."/>
            <person name="Jiang X."/>
            <person name="Thorpe C."/>
            <person name="Mueller R.L."/>
            <person name="Sun C."/>
            <person name="Waterhouse R.M."/>
            <person name="Yan G."/>
            <person name="Tu Z.J."/>
            <person name="Fang X."/>
            <person name="James A.A."/>
        </authorList>
    </citation>
    <scope>NUCLEOTIDE SEQUENCE [LARGE SCALE GENOMIC DNA]</scope>
    <source>
        <strain evidence="13">Foshan</strain>
    </source>
</reference>
<evidence type="ECO:0000256" key="4">
    <source>
        <dbReference type="ARBA" id="ARBA00022825"/>
    </source>
</evidence>
<dbReference type="PROSITE" id="PS00134">
    <property type="entry name" value="TRYPSIN_HIS"/>
    <property type="match status" value="1"/>
</dbReference>
<keyword evidence="1 8" id="KW-0645">Protease</keyword>
<dbReference type="EC" id="3.4.21.-" evidence="8"/>
<evidence type="ECO:0000313" key="12">
    <source>
        <dbReference type="EnsemblMetazoa" id="AALFPA23_015505.P22537"/>
    </source>
</evidence>
<keyword evidence="6" id="KW-0325">Glycoprotein</keyword>
<keyword evidence="5" id="KW-1015">Disulfide bond</keyword>
<protein>
    <recommendedName>
        <fullName evidence="9">CLIP domain-containing serine protease</fullName>
        <ecNumber evidence="8">3.4.21.-</ecNumber>
    </recommendedName>
</protein>
<comment type="subcellular location">
    <subcellularLocation>
        <location evidence="9">Secreted</location>
    </subcellularLocation>
</comment>
<feature type="chain" id="PRO_5044955724" description="CLIP domain-containing serine protease" evidence="9">
    <location>
        <begin position="26"/>
        <end position="357"/>
    </location>
</feature>
<feature type="domain" description="Peptidase S1" evidence="10">
    <location>
        <begin position="103"/>
        <end position="357"/>
    </location>
</feature>
<dbReference type="InterPro" id="IPR009003">
    <property type="entry name" value="Peptidase_S1_PA"/>
</dbReference>
<dbReference type="PROSITE" id="PS51888">
    <property type="entry name" value="CLIP"/>
    <property type="match status" value="1"/>
</dbReference>
<dbReference type="SMART" id="SM00020">
    <property type="entry name" value="Tryp_SPc"/>
    <property type="match status" value="1"/>
</dbReference>
<dbReference type="PROSITE" id="PS00135">
    <property type="entry name" value="TRYPSIN_SER"/>
    <property type="match status" value="1"/>
</dbReference>
<keyword evidence="3 8" id="KW-0378">Hydrolase</keyword>
<dbReference type="Pfam" id="PF12032">
    <property type="entry name" value="CLIP"/>
    <property type="match status" value="1"/>
</dbReference>
<evidence type="ECO:0000256" key="2">
    <source>
        <dbReference type="ARBA" id="ARBA00022729"/>
    </source>
</evidence>
<evidence type="ECO:0000259" key="10">
    <source>
        <dbReference type="PROSITE" id="PS50240"/>
    </source>
</evidence>
<feature type="domain" description="Clip" evidence="11">
    <location>
        <begin position="31"/>
        <end position="85"/>
    </location>
</feature>
<keyword evidence="4 8" id="KW-0720">Serine protease</keyword>
<evidence type="ECO:0000313" key="13">
    <source>
        <dbReference type="Proteomes" id="UP000069940"/>
    </source>
</evidence>
<proteinExistence type="inferred from homology"/>
<dbReference type="InterPro" id="IPR038565">
    <property type="entry name" value="CLIP_sf"/>
</dbReference>
<dbReference type="InterPro" id="IPR022700">
    <property type="entry name" value="CLIP"/>
</dbReference>
<dbReference type="PROSITE" id="PS50240">
    <property type="entry name" value="TRYPSIN_DOM"/>
    <property type="match status" value="1"/>
</dbReference>
<evidence type="ECO:0000256" key="9">
    <source>
        <dbReference type="RuleBase" id="RU366078"/>
    </source>
</evidence>
<dbReference type="InterPro" id="IPR043504">
    <property type="entry name" value="Peptidase_S1_PA_chymotrypsin"/>
</dbReference>
<evidence type="ECO:0000256" key="5">
    <source>
        <dbReference type="ARBA" id="ARBA00023157"/>
    </source>
</evidence>
<dbReference type="Pfam" id="PF00089">
    <property type="entry name" value="Trypsin"/>
    <property type="match status" value="1"/>
</dbReference>
<dbReference type="Proteomes" id="UP000069940">
    <property type="component" value="Unassembled WGS sequence"/>
</dbReference>
<comment type="similarity">
    <text evidence="7 9">Belongs to the peptidase S1 family. CLIP subfamily.</text>
</comment>
<dbReference type="InterPro" id="IPR051487">
    <property type="entry name" value="Ser/Thr_Proteases_Immune/Dev"/>
</dbReference>
<dbReference type="PANTHER" id="PTHR24256">
    <property type="entry name" value="TRYPTASE-RELATED"/>
    <property type="match status" value="1"/>
</dbReference>
<dbReference type="InterPro" id="IPR033116">
    <property type="entry name" value="TRYPSIN_SER"/>
</dbReference>
<dbReference type="Gene3D" id="2.40.10.10">
    <property type="entry name" value="Trypsin-like serine proteases"/>
    <property type="match status" value="2"/>
</dbReference>
<dbReference type="InterPro" id="IPR001314">
    <property type="entry name" value="Peptidase_S1A"/>
</dbReference>
<sequence length="357" mass="39062">MGIPEMRRNQWLLLVLIWCGTVTFGADLDASCINPDGLPGRCVSIRECGPLMKIYRKGLITPLESKFIEKSQCGVSAEKGALVCCASMLPQPPNCGADMSNRIFGGQKTALDEFPWLALINYRYENGSTKFHCGASLINSRYVVTAAHCVEDHAHQKPFSVRLGEWDVNQDIDCDEDDGETCADAPLDVDIEKIIIHEGYHPRDASSYNDIALIRLTQDVQMSAYISPVCLPVKDSQRTRIIVGTKAYAAGWGRTESGANSNVKLKVQLVVNDLQSCSNGYRPRGVVLRDTQLCAGGMRGQDTCSGDSGGPLTKLDKASNYLYGIVSFGSSKCGVKDFPGIYTAVSKYVDWIESHLE</sequence>
<evidence type="ECO:0000256" key="3">
    <source>
        <dbReference type="ARBA" id="ARBA00022801"/>
    </source>
</evidence>
<dbReference type="InterPro" id="IPR018114">
    <property type="entry name" value="TRYPSIN_HIS"/>
</dbReference>
<dbReference type="SUPFAM" id="SSF50494">
    <property type="entry name" value="Trypsin-like serine proteases"/>
    <property type="match status" value="1"/>
</dbReference>
<organism evidence="12 13">
    <name type="scientific">Aedes albopictus</name>
    <name type="common">Asian tiger mosquito</name>
    <name type="synonym">Stegomyia albopicta</name>
    <dbReference type="NCBI Taxonomy" id="7160"/>
    <lineage>
        <taxon>Eukaryota</taxon>
        <taxon>Metazoa</taxon>
        <taxon>Ecdysozoa</taxon>
        <taxon>Arthropoda</taxon>
        <taxon>Hexapoda</taxon>
        <taxon>Insecta</taxon>
        <taxon>Pterygota</taxon>
        <taxon>Neoptera</taxon>
        <taxon>Endopterygota</taxon>
        <taxon>Diptera</taxon>
        <taxon>Nematocera</taxon>
        <taxon>Culicoidea</taxon>
        <taxon>Culicidae</taxon>
        <taxon>Culicinae</taxon>
        <taxon>Aedini</taxon>
        <taxon>Aedes</taxon>
        <taxon>Stegomyia</taxon>
    </lineage>
</organism>
<accession>A0ABM1Z6D4</accession>
<reference evidence="12" key="2">
    <citation type="submission" date="2025-05" db="UniProtKB">
        <authorList>
            <consortium name="EnsemblMetazoa"/>
        </authorList>
    </citation>
    <scope>IDENTIFICATION</scope>
    <source>
        <strain evidence="12">Foshan</strain>
    </source>
</reference>
<comment type="domain">
    <text evidence="9">The clip domain consists of 35-55 residues which are 'knitted' together usually by 3 conserved disulfide bonds forming a clip-like compact structure.</text>
</comment>
<keyword evidence="9" id="KW-0964">Secreted</keyword>
<keyword evidence="13" id="KW-1185">Reference proteome</keyword>
<dbReference type="PRINTS" id="PR00722">
    <property type="entry name" value="CHYMOTRYPSIN"/>
</dbReference>
<evidence type="ECO:0000256" key="6">
    <source>
        <dbReference type="ARBA" id="ARBA00023180"/>
    </source>
</evidence>
<dbReference type="GeneID" id="109416023"/>
<dbReference type="RefSeq" id="XP_062713045.1">
    <property type="nucleotide sequence ID" value="XM_062857061.1"/>
</dbReference>
<dbReference type="Gene3D" id="3.30.1640.30">
    <property type="match status" value="1"/>
</dbReference>
<keyword evidence="2 9" id="KW-0732">Signal</keyword>
<evidence type="ECO:0000256" key="7">
    <source>
        <dbReference type="ARBA" id="ARBA00024195"/>
    </source>
</evidence>
<dbReference type="InterPro" id="IPR001254">
    <property type="entry name" value="Trypsin_dom"/>
</dbReference>
<evidence type="ECO:0000259" key="11">
    <source>
        <dbReference type="PROSITE" id="PS51888"/>
    </source>
</evidence>